<proteinExistence type="inferred from homology"/>
<dbReference type="Pfam" id="PF01987">
    <property type="entry name" value="AIM24"/>
    <property type="match status" value="1"/>
</dbReference>
<feature type="region of interest" description="Disordered" evidence="2">
    <location>
        <begin position="1"/>
        <end position="34"/>
    </location>
</feature>
<organism evidence="3">
    <name type="scientific">Bionectria ochroleuca</name>
    <name type="common">Gliocladium roseum</name>
    <dbReference type="NCBI Taxonomy" id="29856"/>
    <lineage>
        <taxon>Eukaryota</taxon>
        <taxon>Fungi</taxon>
        <taxon>Dikarya</taxon>
        <taxon>Ascomycota</taxon>
        <taxon>Pezizomycotina</taxon>
        <taxon>Sordariomycetes</taxon>
        <taxon>Hypocreomycetidae</taxon>
        <taxon>Hypocreales</taxon>
        <taxon>Bionectriaceae</taxon>
        <taxon>Clonostachys</taxon>
    </lineage>
</organism>
<evidence type="ECO:0000256" key="1">
    <source>
        <dbReference type="RuleBase" id="RU363045"/>
    </source>
</evidence>
<dbReference type="InterPro" id="IPR002838">
    <property type="entry name" value="AIM24"/>
</dbReference>
<evidence type="ECO:0000313" key="3">
    <source>
        <dbReference type="EMBL" id="CEO46196.1"/>
    </source>
</evidence>
<keyword evidence="1" id="KW-0496">Mitochondrion</keyword>
<name>A0A0B7JUN4_BIOOC</name>
<comment type="similarity">
    <text evidence="1">Belongs to the AIM24 family.</text>
</comment>
<dbReference type="PANTHER" id="PTHR43657">
    <property type="entry name" value="TRYPTOPHAN RNA-BINDING ATTENUATOR PROTEIN-LIKE PROTEIN"/>
    <property type="match status" value="1"/>
</dbReference>
<comment type="subcellular location">
    <subcellularLocation>
        <location evidence="1">Mitochondrion</location>
    </subcellularLocation>
</comment>
<reference evidence="3" key="1">
    <citation type="submission" date="2015-01" db="EMBL/GenBank/DDBJ databases">
        <authorList>
            <person name="Durling Mikael"/>
        </authorList>
    </citation>
    <scope>NUCLEOTIDE SEQUENCE</scope>
</reference>
<dbReference type="PANTHER" id="PTHR43657:SF1">
    <property type="entry name" value="ALTERED INHERITANCE OF MITOCHONDRIA PROTEIN 24, MITOCHONDRIAL"/>
    <property type="match status" value="1"/>
</dbReference>
<evidence type="ECO:0000256" key="2">
    <source>
        <dbReference type="SAM" id="MobiDB-lite"/>
    </source>
</evidence>
<dbReference type="AlphaFoldDB" id="A0A0B7JUN4"/>
<dbReference type="GO" id="GO:0005739">
    <property type="term" value="C:mitochondrion"/>
    <property type="evidence" value="ECO:0007669"/>
    <property type="project" value="UniProtKB-SubCell"/>
</dbReference>
<dbReference type="SUPFAM" id="SSF51219">
    <property type="entry name" value="TRAP-like"/>
    <property type="match status" value="1"/>
</dbReference>
<gene>
    <name evidence="3" type="ORF">BN869_000002251_1</name>
</gene>
<accession>A0A0B7JUN4</accession>
<dbReference type="InterPro" id="IPR036983">
    <property type="entry name" value="AIM24_sf"/>
</dbReference>
<sequence>MSYSEKTQPPPYQVGGPSQGARQSERAGHFDGGSYTINHRDASSTLTISLHGNSRFTSRIESLIHMSKGVKVDSADKYSLAPEGRDTWTKYMTFSGPGTVTLGPDILGDIIALPIDSATDREQWSVRTSLILASTAGVNGNLVKKEFSLGMFHEQEFNHYTLSGKGIFWLRTYGVVDRVDLGAGEAQIVETGHLAAWTNCSLSPVKLGGKKPSFVEVQGPGTIYVQARKVEDWIDLAKWASSH</sequence>
<protein>
    <recommendedName>
        <fullName evidence="1">Altered inheritance of mitochondria protein 24, mitochondrial</fullName>
    </recommendedName>
</protein>
<dbReference type="InterPro" id="IPR016031">
    <property type="entry name" value="Trp_RNA-bd_attenuator-like_dom"/>
</dbReference>
<dbReference type="EMBL" id="CDPU01000004">
    <property type="protein sequence ID" value="CEO46196.1"/>
    <property type="molecule type" value="Genomic_DNA"/>
</dbReference>
<dbReference type="Gene3D" id="3.60.160.10">
    <property type="entry name" value="Mitochondrial biogenesis AIM24"/>
    <property type="match status" value="1"/>
</dbReference>